<dbReference type="AlphaFoldDB" id="X1FAF6"/>
<dbReference type="InterPro" id="IPR036390">
    <property type="entry name" value="WH_DNA-bd_sf"/>
</dbReference>
<dbReference type="Gene3D" id="1.10.10.570">
    <property type="entry name" value="Winged helix' DNA-binding domain. Chain C. Domain 1"/>
    <property type="match status" value="1"/>
</dbReference>
<evidence type="ECO:0000256" key="2">
    <source>
        <dbReference type="ARBA" id="ARBA00022448"/>
    </source>
</evidence>
<keyword evidence="2" id="KW-0813">Transport</keyword>
<name>X1FAF6_9ZZZZ</name>
<dbReference type="GO" id="GO:0043328">
    <property type="term" value="P:protein transport to vacuole involved in ubiquitin-dependent protein catabolic process via the multivesicular body sorting pathway"/>
    <property type="evidence" value="ECO:0007669"/>
    <property type="project" value="TreeGrafter"/>
</dbReference>
<dbReference type="InterPro" id="IPR036388">
    <property type="entry name" value="WH-like_DNA-bd_sf"/>
</dbReference>
<accession>X1FAF6</accession>
<dbReference type="EMBL" id="BARU01000059">
    <property type="protein sequence ID" value="GAH26384.1"/>
    <property type="molecule type" value="Genomic_DNA"/>
</dbReference>
<dbReference type="GO" id="GO:0005198">
    <property type="term" value="F:structural molecule activity"/>
    <property type="evidence" value="ECO:0007669"/>
    <property type="project" value="TreeGrafter"/>
</dbReference>
<keyword evidence="3" id="KW-0653">Protein transport</keyword>
<proteinExistence type="inferred from homology"/>
<reference evidence="4" key="1">
    <citation type="journal article" date="2014" name="Front. Microbiol.">
        <title>High frequency of phylogenetically diverse reductive dehalogenase-homologous genes in deep subseafloor sedimentary metagenomes.</title>
        <authorList>
            <person name="Kawai M."/>
            <person name="Futagami T."/>
            <person name="Toyoda A."/>
            <person name="Takaki Y."/>
            <person name="Nishi S."/>
            <person name="Hori S."/>
            <person name="Arai W."/>
            <person name="Tsubouchi T."/>
            <person name="Morono Y."/>
            <person name="Uchiyama I."/>
            <person name="Ito T."/>
            <person name="Fujiyama A."/>
            <person name="Inagaki F."/>
            <person name="Takami H."/>
        </authorList>
    </citation>
    <scope>NUCLEOTIDE SEQUENCE</scope>
    <source>
        <strain evidence="4">Expedition CK06-06</strain>
    </source>
</reference>
<sequence length="251" mass="29689">MSTLEKKKDDEERTEKLDIKKLKEEKEISDEKLKLIEASIKGLEITEEDLKATMPVVKAITKVDLSKEQRAFLEVEFEDSLPKWVKAPWMYIKPKKESQVESWLESWSAIVLDYSRIFVIHIININEIRNVHPFNNTTNNKKMSLKQVREVIDHLVKQSVAKWLDEKTKTRARIYWKTNEEWADNLLDFMIETGRVVEIHSLFDLSQLQQQWSDLPADDLIIICEMLVENKVAKWLNKEKTIIQFEADKVF</sequence>
<organism evidence="4">
    <name type="scientific">marine sediment metagenome</name>
    <dbReference type="NCBI Taxonomy" id="412755"/>
    <lineage>
        <taxon>unclassified sequences</taxon>
        <taxon>metagenomes</taxon>
        <taxon>ecological metagenomes</taxon>
    </lineage>
</organism>
<dbReference type="PANTHER" id="PTHR13149">
    <property type="entry name" value="VACUOLAR PROTEIN SORTING-ASSOCIATED PROTEIN VPS25"/>
    <property type="match status" value="1"/>
</dbReference>
<dbReference type="InterPro" id="IPR014041">
    <property type="entry name" value="ESCRT-II_cplx_Vps25-sub_N"/>
</dbReference>
<evidence type="ECO:0000313" key="4">
    <source>
        <dbReference type="EMBL" id="GAH26384.1"/>
    </source>
</evidence>
<dbReference type="InterPro" id="IPR008570">
    <property type="entry name" value="ESCRT-II_cplx_Vps25-sub"/>
</dbReference>
<dbReference type="GO" id="GO:0000814">
    <property type="term" value="C:ESCRT II complex"/>
    <property type="evidence" value="ECO:0007669"/>
    <property type="project" value="InterPro"/>
</dbReference>
<dbReference type="GO" id="GO:0042803">
    <property type="term" value="F:protein homodimerization activity"/>
    <property type="evidence" value="ECO:0007669"/>
    <property type="project" value="TreeGrafter"/>
</dbReference>
<dbReference type="Pfam" id="PF05871">
    <property type="entry name" value="ESCRT-II"/>
    <property type="match status" value="1"/>
</dbReference>
<dbReference type="Gene3D" id="1.10.10.10">
    <property type="entry name" value="Winged helix-like DNA-binding domain superfamily/Winged helix DNA-binding domain"/>
    <property type="match status" value="1"/>
</dbReference>
<comment type="caution">
    <text evidence="4">The sequence shown here is derived from an EMBL/GenBank/DDBJ whole genome shotgun (WGS) entry which is preliminary data.</text>
</comment>
<dbReference type="SUPFAM" id="SSF46785">
    <property type="entry name" value="Winged helix' DNA-binding domain"/>
    <property type="match status" value="1"/>
</dbReference>
<evidence type="ECO:0000256" key="3">
    <source>
        <dbReference type="ARBA" id="ARBA00022927"/>
    </source>
</evidence>
<evidence type="ECO:0008006" key="5">
    <source>
        <dbReference type="Google" id="ProtNLM"/>
    </source>
</evidence>
<comment type="similarity">
    <text evidence="1">Belongs to the VPS25 family.</text>
</comment>
<evidence type="ECO:0000256" key="1">
    <source>
        <dbReference type="ARBA" id="ARBA00009674"/>
    </source>
</evidence>
<dbReference type="PANTHER" id="PTHR13149:SF0">
    <property type="entry name" value="VACUOLAR PROTEIN-SORTING-ASSOCIATED PROTEIN 25"/>
    <property type="match status" value="1"/>
</dbReference>
<protein>
    <recommendedName>
        <fullName evidence="5">ESCRT-II complex subunit VPS25</fullName>
    </recommendedName>
</protein>
<gene>
    <name evidence="4" type="ORF">S03H2_00370</name>
</gene>